<evidence type="ECO:0000313" key="13">
    <source>
        <dbReference type="Ensembl" id="ENSOMYP00000007461.2"/>
    </source>
</evidence>
<dbReference type="InterPro" id="IPR036236">
    <property type="entry name" value="Znf_C2H2_sf"/>
</dbReference>
<feature type="domain" description="C2H2-type" evidence="12">
    <location>
        <begin position="578"/>
        <end position="605"/>
    </location>
</feature>
<dbReference type="FunFam" id="3.30.160.60:FF:002343">
    <property type="entry name" value="Zinc finger protein 33A"/>
    <property type="match status" value="2"/>
</dbReference>
<evidence type="ECO:0000256" key="1">
    <source>
        <dbReference type="ARBA" id="ARBA00004123"/>
    </source>
</evidence>
<keyword evidence="7" id="KW-0805">Transcription regulation</keyword>
<evidence type="ECO:0000256" key="10">
    <source>
        <dbReference type="PROSITE-ProRule" id="PRU00042"/>
    </source>
</evidence>
<dbReference type="AlphaFoldDB" id="A0A8C7NGY5"/>
<dbReference type="KEGG" id="omy:110523408"/>
<keyword evidence="4" id="KW-0677">Repeat</keyword>
<keyword evidence="14" id="KW-1185">Reference proteome</keyword>
<feature type="domain" description="C2H2-type" evidence="12">
    <location>
        <begin position="610"/>
        <end position="637"/>
    </location>
</feature>
<dbReference type="PANTHER" id="PTHR47772:SF13">
    <property type="entry name" value="GASTRULA ZINC FINGER PROTEIN XLCGF49.1-LIKE-RELATED"/>
    <property type="match status" value="1"/>
</dbReference>
<dbReference type="GO" id="GO:0003676">
    <property type="term" value="F:nucleic acid binding"/>
    <property type="evidence" value="ECO:0007669"/>
    <property type="project" value="InterPro"/>
</dbReference>
<feature type="compositionally biased region" description="Basic and acidic residues" evidence="11">
    <location>
        <begin position="298"/>
        <end position="318"/>
    </location>
</feature>
<evidence type="ECO:0000256" key="11">
    <source>
        <dbReference type="SAM" id="MobiDB-lite"/>
    </source>
</evidence>
<dbReference type="Proteomes" id="UP000694395">
    <property type="component" value="Chromosome 5"/>
</dbReference>
<feature type="domain" description="C2H2-type" evidence="12">
    <location>
        <begin position="411"/>
        <end position="438"/>
    </location>
</feature>
<dbReference type="FunFam" id="3.30.160.60:FF:001498">
    <property type="entry name" value="Zinc finger protein 404"/>
    <property type="match status" value="2"/>
</dbReference>
<dbReference type="Ensembl" id="ENSOMYT00000008308.2">
    <property type="protein sequence ID" value="ENSOMYP00000007461.2"/>
    <property type="gene ID" value="ENSOMYG00000003835.2"/>
</dbReference>
<dbReference type="OrthoDB" id="775972at2759"/>
<dbReference type="PROSITE" id="PS00028">
    <property type="entry name" value="ZINC_FINGER_C2H2_1"/>
    <property type="match status" value="13"/>
</dbReference>
<feature type="domain" description="C2H2-type" evidence="12">
    <location>
        <begin position="439"/>
        <end position="466"/>
    </location>
</feature>
<feature type="domain" description="C2H2-type" evidence="12">
    <location>
        <begin position="723"/>
        <end position="749"/>
    </location>
</feature>
<reference evidence="13" key="2">
    <citation type="submission" date="2025-08" db="UniProtKB">
        <authorList>
            <consortium name="Ensembl"/>
        </authorList>
    </citation>
    <scope>IDENTIFICATION</scope>
</reference>
<dbReference type="SUPFAM" id="SSF57756">
    <property type="entry name" value="Retrovirus zinc finger-like domains"/>
    <property type="match status" value="1"/>
</dbReference>
<dbReference type="GO" id="GO:0005634">
    <property type="term" value="C:nucleus"/>
    <property type="evidence" value="ECO:0007669"/>
    <property type="project" value="UniProtKB-SubCell"/>
</dbReference>
<keyword evidence="5 10" id="KW-0863">Zinc-finger</keyword>
<dbReference type="SUPFAM" id="SSF57667">
    <property type="entry name" value="beta-beta-alpha zinc fingers"/>
    <property type="match status" value="7"/>
</dbReference>
<evidence type="ECO:0000256" key="5">
    <source>
        <dbReference type="ARBA" id="ARBA00022771"/>
    </source>
</evidence>
<dbReference type="InterPro" id="IPR013087">
    <property type="entry name" value="Znf_C2H2_type"/>
</dbReference>
<keyword evidence="8" id="KW-0804">Transcription</keyword>
<reference evidence="13" key="3">
    <citation type="submission" date="2025-09" db="UniProtKB">
        <authorList>
            <consortium name="Ensembl"/>
        </authorList>
    </citation>
    <scope>IDENTIFICATION</scope>
</reference>
<feature type="domain" description="C2H2-type" evidence="12">
    <location>
        <begin position="695"/>
        <end position="722"/>
    </location>
</feature>
<sequence>MDLLLQMDNFDSTIEDWATYIERLEQYCFANDVEAERKVGVLLGVMGAKTYNLLCTLTAPTKPEEKTFKEIVNALQTHLNPKPLVIAERFRFHKRNQQKTESIPEYIAELRQLSQYCQFGQGLSDALRDRLVFGLHNESTQKRLLSEIDLTLARALDIAISMETAAKDTGELQRKNTVECTVNKLNTRRQDKSQACFRCGKKSHDPIDCWFKDKDGRQCNKRGHIQKMCKSKQSDKKSPKTGKREGEVHQVTETDSNDSDEDMSCLELFSLKETDRKIICVTPEVEGVALKDTMFDSKDSSLHTDRQLRQRTLEKGKEMATISDDDGGDDGVDDDYDYNDDNGDDEGDDDNNGNDNYDAGDSSDKDGDDDACDNSSKTRDKPYHCLDCGKSFTRVYHLKRHRQTHNKEKSHQCSDCGKSFTRPEHLKKHQRSHMTDKSYHCTNCDECFSKAAQLRSHMKVHAGEKPHLCTDCGKLFQSLHAFERHQQKHAGKILHQCSDCGKVFTRAYHLRRHQHTHKEKSNHCSDCGKSFTRLEHLKRHQRKHKEKTRYHCSMCEEKFSTQAMLNSHLQVHVGELPHHCSDCGKAFSDKRQFEIHQKRHQRKTVKKRSYLCSDCGMTFSKPSTFKVHQRSHTGEKPYSCSECGKSFVQSTTLRIHLQWHAGERASYSCPVCGKTFSRSNSVRRHQMVHTGERPHECPCCGKRCFRRSALIIHMRIHTGEKPYICSECGKRFSQDGDRKRHQIRHHPDL</sequence>
<evidence type="ECO:0000313" key="14">
    <source>
        <dbReference type="Proteomes" id="UP000694395"/>
    </source>
</evidence>
<dbReference type="GeneTree" id="ENSGT00940000162179"/>
<dbReference type="PROSITE" id="PS50157">
    <property type="entry name" value="ZINC_FINGER_C2H2_2"/>
    <property type="match status" value="13"/>
</dbReference>
<feature type="compositionally biased region" description="Acidic residues" evidence="11">
    <location>
        <begin position="323"/>
        <end position="352"/>
    </location>
</feature>
<dbReference type="InterPro" id="IPR036875">
    <property type="entry name" value="Znf_CCHC_sf"/>
</dbReference>
<dbReference type="GO" id="GO:0008270">
    <property type="term" value="F:zinc ion binding"/>
    <property type="evidence" value="ECO:0007669"/>
    <property type="project" value="UniProtKB-KW"/>
</dbReference>
<feature type="domain" description="C2H2-type" evidence="12">
    <location>
        <begin position="383"/>
        <end position="410"/>
    </location>
</feature>
<reference evidence="13" key="1">
    <citation type="submission" date="2020-07" db="EMBL/GenBank/DDBJ databases">
        <title>A long reads based de novo assembly of the rainbow trout Arlee double haploid line genome.</title>
        <authorList>
            <person name="Gao G."/>
            <person name="Palti Y."/>
        </authorList>
    </citation>
    <scope>NUCLEOTIDE SEQUENCE [LARGE SCALE GENOMIC DNA]</scope>
</reference>
<protein>
    <recommendedName>
        <fullName evidence="12">C2H2-type domain-containing protein</fullName>
    </recommendedName>
</protein>
<feature type="domain" description="C2H2-type" evidence="12">
    <location>
        <begin position="522"/>
        <end position="549"/>
    </location>
</feature>
<comment type="similarity">
    <text evidence="2">Belongs to the krueppel C2H2-type zinc-finger protein family.</text>
</comment>
<feature type="domain" description="C2H2-type" evidence="12">
    <location>
        <begin position="550"/>
        <end position="577"/>
    </location>
</feature>
<dbReference type="FunFam" id="3.30.160.60:FF:000038">
    <property type="entry name" value="Zinc finger protein 624"/>
    <property type="match status" value="1"/>
</dbReference>
<dbReference type="Gene3D" id="3.30.160.60">
    <property type="entry name" value="Classic Zinc Finger"/>
    <property type="match status" value="13"/>
</dbReference>
<feature type="domain" description="C2H2-type" evidence="12">
    <location>
        <begin position="638"/>
        <end position="665"/>
    </location>
</feature>
<dbReference type="RefSeq" id="XP_021457759.2">
    <property type="nucleotide sequence ID" value="XM_021602084.2"/>
</dbReference>
<feature type="domain" description="C2H2-type" evidence="12">
    <location>
        <begin position="667"/>
        <end position="694"/>
    </location>
</feature>
<dbReference type="FunFam" id="3.30.160.60:FF:000100">
    <property type="entry name" value="Zinc finger 45-like"/>
    <property type="match status" value="1"/>
</dbReference>
<evidence type="ECO:0000259" key="12">
    <source>
        <dbReference type="PROSITE" id="PS50157"/>
    </source>
</evidence>
<feature type="compositionally biased region" description="Basic and acidic residues" evidence="11">
    <location>
        <begin position="232"/>
        <end position="252"/>
    </location>
</feature>
<evidence type="ECO:0000256" key="2">
    <source>
        <dbReference type="ARBA" id="ARBA00006991"/>
    </source>
</evidence>
<dbReference type="FunFam" id="3.30.160.60:FF:000012">
    <property type="entry name" value="RB-associated KRAB zinc finger protein-like"/>
    <property type="match status" value="1"/>
</dbReference>
<evidence type="ECO:0000256" key="6">
    <source>
        <dbReference type="ARBA" id="ARBA00022833"/>
    </source>
</evidence>
<gene>
    <name evidence="13" type="primary">LOC110523408</name>
</gene>
<name>A0A8C7NGY5_ONCMY</name>
<evidence type="ECO:0000256" key="8">
    <source>
        <dbReference type="ARBA" id="ARBA00023163"/>
    </source>
</evidence>
<dbReference type="SMART" id="SM00355">
    <property type="entry name" value="ZnF_C2H2"/>
    <property type="match status" value="13"/>
</dbReference>
<organism evidence="13 14">
    <name type="scientific">Oncorhynchus mykiss</name>
    <name type="common">Rainbow trout</name>
    <name type="synonym">Salmo gairdneri</name>
    <dbReference type="NCBI Taxonomy" id="8022"/>
    <lineage>
        <taxon>Eukaryota</taxon>
        <taxon>Metazoa</taxon>
        <taxon>Chordata</taxon>
        <taxon>Craniata</taxon>
        <taxon>Vertebrata</taxon>
        <taxon>Euteleostomi</taxon>
        <taxon>Actinopterygii</taxon>
        <taxon>Neopterygii</taxon>
        <taxon>Teleostei</taxon>
        <taxon>Protacanthopterygii</taxon>
        <taxon>Salmoniformes</taxon>
        <taxon>Salmonidae</taxon>
        <taxon>Salmoninae</taxon>
        <taxon>Oncorhynchus</taxon>
    </lineage>
</organism>
<dbReference type="PANTHER" id="PTHR47772">
    <property type="entry name" value="ZINC FINGER PROTEIN 200"/>
    <property type="match status" value="1"/>
</dbReference>
<feature type="domain" description="C2H2-type" evidence="12">
    <location>
        <begin position="495"/>
        <end position="522"/>
    </location>
</feature>
<dbReference type="FunFam" id="3.30.160.60:FF:000446">
    <property type="entry name" value="Zinc finger protein"/>
    <property type="match status" value="2"/>
</dbReference>
<feature type="region of interest" description="Disordered" evidence="11">
    <location>
        <begin position="226"/>
        <end position="261"/>
    </location>
</feature>
<keyword evidence="3" id="KW-0479">Metal-binding</keyword>
<dbReference type="GeneID" id="110523408"/>
<comment type="subcellular location">
    <subcellularLocation>
        <location evidence="1">Nucleus</location>
    </subcellularLocation>
</comment>
<evidence type="ECO:0000256" key="7">
    <source>
        <dbReference type="ARBA" id="ARBA00023015"/>
    </source>
</evidence>
<feature type="domain" description="C2H2-type" evidence="12">
    <location>
        <begin position="467"/>
        <end position="492"/>
    </location>
</feature>
<keyword evidence="6" id="KW-0862">Zinc</keyword>
<accession>A0A8C7NGY5</accession>
<feature type="region of interest" description="Disordered" evidence="11">
    <location>
        <begin position="298"/>
        <end position="378"/>
    </location>
</feature>
<evidence type="ECO:0000256" key="3">
    <source>
        <dbReference type="ARBA" id="ARBA00022723"/>
    </source>
</evidence>
<proteinExistence type="inferred from homology"/>
<dbReference type="InterPro" id="IPR050636">
    <property type="entry name" value="C2H2-ZF_domain-containing"/>
</dbReference>
<evidence type="ECO:0000256" key="9">
    <source>
        <dbReference type="ARBA" id="ARBA00023242"/>
    </source>
</evidence>
<keyword evidence="9" id="KW-0539">Nucleus</keyword>
<evidence type="ECO:0000256" key="4">
    <source>
        <dbReference type="ARBA" id="ARBA00022737"/>
    </source>
</evidence>
<dbReference type="Pfam" id="PF00096">
    <property type="entry name" value="zf-C2H2"/>
    <property type="match status" value="11"/>
</dbReference>